<dbReference type="Pfam" id="PF00122">
    <property type="entry name" value="E1-E2_ATPase"/>
    <property type="match status" value="1"/>
</dbReference>
<dbReference type="Pfam" id="PF00690">
    <property type="entry name" value="Cation_ATPase_N"/>
    <property type="match status" value="1"/>
</dbReference>
<evidence type="ECO:0000313" key="6">
    <source>
        <dbReference type="Proteomes" id="UP000886595"/>
    </source>
</evidence>
<evidence type="ECO:0008006" key="7">
    <source>
        <dbReference type="Google" id="ProtNLM"/>
    </source>
</evidence>
<evidence type="ECO:0000259" key="3">
    <source>
        <dbReference type="Pfam" id="PF00122"/>
    </source>
</evidence>
<feature type="transmembrane region" description="Helical" evidence="2">
    <location>
        <begin position="215"/>
        <end position="236"/>
    </location>
</feature>
<comment type="caution">
    <text evidence="5">The sequence shown here is derived from an EMBL/GenBank/DDBJ whole genome shotgun (WGS) entry which is preliminary data.</text>
</comment>
<dbReference type="Proteomes" id="UP000886595">
    <property type="component" value="Unassembled WGS sequence"/>
</dbReference>
<dbReference type="OrthoDB" id="116380at2759"/>
<dbReference type="SUPFAM" id="SSF81653">
    <property type="entry name" value="Calcium ATPase, transduction domain A"/>
    <property type="match status" value="1"/>
</dbReference>
<dbReference type="EMBL" id="JAAMPC010000010">
    <property type="protein sequence ID" value="KAG2288534.1"/>
    <property type="molecule type" value="Genomic_DNA"/>
</dbReference>
<feature type="domain" description="P-type ATPase A" evidence="3">
    <location>
        <begin position="152"/>
        <end position="202"/>
    </location>
</feature>
<dbReference type="PANTHER" id="PTHR24093:SF474">
    <property type="entry name" value="CALCIUM-TRANSPORTING ATPASE 2, PLASMA MEMBRANE-TYPE"/>
    <property type="match status" value="1"/>
</dbReference>
<reference evidence="5 6" key="1">
    <citation type="submission" date="2020-02" db="EMBL/GenBank/DDBJ databases">
        <authorList>
            <person name="Ma Q."/>
            <person name="Huang Y."/>
            <person name="Song X."/>
            <person name="Pei D."/>
        </authorList>
    </citation>
    <scope>NUCLEOTIDE SEQUENCE [LARGE SCALE GENOMIC DNA]</scope>
    <source>
        <strain evidence="5">Sxm20200214</strain>
        <tissue evidence="5">Leaf</tissue>
    </source>
</reference>
<accession>A0A8X7RN43</accession>
<keyword evidence="6" id="KW-1185">Reference proteome</keyword>
<protein>
    <recommendedName>
        <fullName evidence="7">Cation-transporting P-type ATPase N-terminal domain-containing protein</fullName>
    </recommendedName>
</protein>
<name>A0A8X7RN43_BRACI</name>
<dbReference type="GO" id="GO:0005886">
    <property type="term" value="C:plasma membrane"/>
    <property type="evidence" value="ECO:0007669"/>
    <property type="project" value="TreeGrafter"/>
</dbReference>
<dbReference type="InterPro" id="IPR023298">
    <property type="entry name" value="ATPase_P-typ_TM_dom_sf"/>
</dbReference>
<evidence type="ECO:0000256" key="2">
    <source>
        <dbReference type="SAM" id="Phobius"/>
    </source>
</evidence>
<dbReference type="InterPro" id="IPR008250">
    <property type="entry name" value="ATPase_P-typ_transduc_dom_A_sf"/>
</dbReference>
<feature type="domain" description="Cation-transporting P-type ATPase N-terminal" evidence="4">
    <location>
        <begin position="44"/>
        <end position="100"/>
    </location>
</feature>
<evidence type="ECO:0000259" key="4">
    <source>
        <dbReference type="Pfam" id="PF00690"/>
    </source>
</evidence>
<dbReference type="Gene3D" id="1.20.1110.10">
    <property type="entry name" value="Calcium-transporting ATPase, transmembrane domain"/>
    <property type="match status" value="1"/>
</dbReference>
<gene>
    <name evidence="5" type="ORF">Bca52824_048138</name>
</gene>
<dbReference type="PANTHER" id="PTHR24093">
    <property type="entry name" value="CATION TRANSPORTING ATPASE"/>
    <property type="match status" value="1"/>
</dbReference>
<organism evidence="5 6">
    <name type="scientific">Brassica carinata</name>
    <name type="common">Ethiopian mustard</name>
    <name type="synonym">Abyssinian cabbage</name>
    <dbReference type="NCBI Taxonomy" id="52824"/>
    <lineage>
        <taxon>Eukaryota</taxon>
        <taxon>Viridiplantae</taxon>
        <taxon>Streptophyta</taxon>
        <taxon>Embryophyta</taxon>
        <taxon>Tracheophyta</taxon>
        <taxon>Spermatophyta</taxon>
        <taxon>Magnoliopsida</taxon>
        <taxon>eudicotyledons</taxon>
        <taxon>Gunneridae</taxon>
        <taxon>Pentapetalae</taxon>
        <taxon>rosids</taxon>
        <taxon>malvids</taxon>
        <taxon>Brassicales</taxon>
        <taxon>Brassicaceae</taxon>
        <taxon>Brassiceae</taxon>
        <taxon>Brassica</taxon>
    </lineage>
</organism>
<dbReference type="AlphaFoldDB" id="A0A8X7RN43"/>
<evidence type="ECO:0000256" key="1">
    <source>
        <dbReference type="ARBA" id="ARBA00022842"/>
    </source>
</evidence>
<dbReference type="SUPFAM" id="SSF81665">
    <property type="entry name" value="Calcium ATPase, transmembrane domain M"/>
    <property type="match status" value="1"/>
</dbReference>
<sequence length="275" mass="30543">MLNRKVTLSDYTVHEEVRAGSFDICTSELGSIVERHGAKKLKFHGGVDGLAGRFKASPTDGLSTDAAQLYQRQEIFGINKLSEGGLRSFWMFVWEALQNMNLGVCAFVSWIVGIATEGWLKGSHDGLGIVATTLLVVLLQSLHCHDLRFSVVIDESSLTGESENVMLNAQNAFLLSGTKVKYGSCKRLITTVGMRTQWGKLMVTLTEGRDDETPFHVKLIGVVTIIARLVFFFVVIQGTFMKKLSLGTHWIWSGDEAFNLLEYFDCCHNCCDFDS</sequence>
<dbReference type="InterPro" id="IPR004014">
    <property type="entry name" value="ATPase_P-typ_cation-transptr_N"/>
</dbReference>
<evidence type="ECO:0000313" key="5">
    <source>
        <dbReference type="EMBL" id="KAG2288534.1"/>
    </source>
</evidence>
<keyword evidence="2" id="KW-1133">Transmembrane helix</keyword>
<dbReference type="InterPro" id="IPR059000">
    <property type="entry name" value="ATPase_P-type_domA"/>
</dbReference>
<dbReference type="GO" id="GO:0005388">
    <property type="term" value="F:P-type calcium transporter activity"/>
    <property type="evidence" value="ECO:0007669"/>
    <property type="project" value="TreeGrafter"/>
</dbReference>
<keyword evidence="2" id="KW-0812">Transmembrane</keyword>
<keyword evidence="2" id="KW-0472">Membrane</keyword>
<proteinExistence type="predicted"/>
<keyword evidence="1" id="KW-0460">Magnesium</keyword>